<keyword evidence="1" id="KW-0812">Transmembrane</keyword>
<dbReference type="RefSeq" id="XP_033591786.1">
    <property type="nucleotide sequence ID" value="XM_033736749.1"/>
</dbReference>
<gene>
    <name evidence="2" type="ORF">BDY17DRAFT_322083</name>
</gene>
<keyword evidence="1" id="KW-1133">Transmembrane helix</keyword>
<protein>
    <submittedName>
        <fullName evidence="2">Uncharacterized protein</fullName>
    </submittedName>
</protein>
<evidence type="ECO:0000256" key="1">
    <source>
        <dbReference type="SAM" id="Phobius"/>
    </source>
</evidence>
<dbReference type="EMBL" id="MU001633">
    <property type="protein sequence ID" value="KAF2485217.1"/>
    <property type="molecule type" value="Genomic_DNA"/>
</dbReference>
<evidence type="ECO:0000313" key="2">
    <source>
        <dbReference type="EMBL" id="KAF2485217.1"/>
    </source>
</evidence>
<evidence type="ECO:0000313" key="3">
    <source>
        <dbReference type="Proteomes" id="UP000799767"/>
    </source>
</evidence>
<name>A0A6A6Q1B2_9PEZI</name>
<organism evidence="2 3">
    <name type="scientific">Neohortaea acidophila</name>
    <dbReference type="NCBI Taxonomy" id="245834"/>
    <lineage>
        <taxon>Eukaryota</taxon>
        <taxon>Fungi</taxon>
        <taxon>Dikarya</taxon>
        <taxon>Ascomycota</taxon>
        <taxon>Pezizomycotina</taxon>
        <taxon>Dothideomycetes</taxon>
        <taxon>Dothideomycetidae</taxon>
        <taxon>Mycosphaerellales</taxon>
        <taxon>Teratosphaeriaceae</taxon>
        <taxon>Neohortaea</taxon>
    </lineage>
</organism>
<dbReference type="GeneID" id="54477751"/>
<keyword evidence="1" id="KW-0472">Membrane</keyword>
<proteinExistence type="predicted"/>
<keyword evidence="3" id="KW-1185">Reference proteome</keyword>
<reference evidence="2" key="1">
    <citation type="journal article" date="2020" name="Stud. Mycol.">
        <title>101 Dothideomycetes genomes: a test case for predicting lifestyles and emergence of pathogens.</title>
        <authorList>
            <person name="Haridas S."/>
            <person name="Albert R."/>
            <person name="Binder M."/>
            <person name="Bloem J."/>
            <person name="Labutti K."/>
            <person name="Salamov A."/>
            <person name="Andreopoulos B."/>
            <person name="Baker S."/>
            <person name="Barry K."/>
            <person name="Bills G."/>
            <person name="Bluhm B."/>
            <person name="Cannon C."/>
            <person name="Castanera R."/>
            <person name="Culley D."/>
            <person name="Daum C."/>
            <person name="Ezra D."/>
            <person name="Gonzalez J."/>
            <person name="Henrissat B."/>
            <person name="Kuo A."/>
            <person name="Liang C."/>
            <person name="Lipzen A."/>
            <person name="Lutzoni F."/>
            <person name="Magnuson J."/>
            <person name="Mondo S."/>
            <person name="Nolan M."/>
            <person name="Ohm R."/>
            <person name="Pangilinan J."/>
            <person name="Park H.-J."/>
            <person name="Ramirez L."/>
            <person name="Alfaro M."/>
            <person name="Sun H."/>
            <person name="Tritt A."/>
            <person name="Yoshinaga Y."/>
            <person name="Zwiers L.-H."/>
            <person name="Turgeon B."/>
            <person name="Goodwin S."/>
            <person name="Spatafora J."/>
            <person name="Crous P."/>
            <person name="Grigoriev I."/>
        </authorList>
    </citation>
    <scope>NUCLEOTIDE SEQUENCE</scope>
    <source>
        <strain evidence="2">CBS 113389</strain>
    </source>
</reference>
<feature type="transmembrane region" description="Helical" evidence="1">
    <location>
        <begin position="16"/>
        <end position="33"/>
    </location>
</feature>
<dbReference type="OrthoDB" id="2555959at2759"/>
<accession>A0A6A6Q1B2</accession>
<dbReference type="Proteomes" id="UP000799767">
    <property type="component" value="Unassembled WGS sequence"/>
</dbReference>
<dbReference type="AlphaFoldDB" id="A0A6A6Q1B2"/>
<sequence>MSLWQSYRNLSPRTRLMLGGGVMAYAVFGLFISDKAEEAFGLTPTEEDKKRLREAVPKIHIIEKESK</sequence>